<sequence length="465" mass="51193">MAVLTAAALAAVCARMLQQRRRSKQVVRLEHSAAAAAAAAAVASTNDQPEPVAGQADEPADGPPCTWARLTMRYQVDRSCVCNFCHRNVFATGGRSPKAVIPNCCSTPICNGCLADARKKAIAEGTQLRCCSCKRRLGEELLTQILDAQVGSVRGSPFDGARDTVFWLGDRGLCDSASAEEELHRLLWATSFDPVALNQYLHQRMLMACFDPRLRMPTEAKKKLVPDDCIRADLVAKREDLWLQLRGCIGESELHSDLVSKHEKSSKKLWQLHENAIEGIIAELGDNNFSGPCVDIAGFEDIVQVDLSGLSCETALQAITECVVPCLPHVGRLAKPPKTPNLIMHLYFRELPDYPQCRRPTSPASYVTGTPAYLRPMRAALPPVPVPVSHTVIFAVGAHSHITHRTRTRTRTSHSHTHTHIALAHRTRTRTSHIALAHRTSHIAHRTSHIAHRTSHSHIVHAHRT</sequence>
<accession>A0A836C9W5</accession>
<protein>
    <submittedName>
        <fullName evidence="1">Uncharacterized protein</fullName>
    </submittedName>
</protein>
<evidence type="ECO:0000313" key="2">
    <source>
        <dbReference type="Proteomes" id="UP000664859"/>
    </source>
</evidence>
<dbReference type="EMBL" id="JAFCMP010000534">
    <property type="protein sequence ID" value="KAG5176696.1"/>
    <property type="molecule type" value="Genomic_DNA"/>
</dbReference>
<proteinExistence type="predicted"/>
<reference evidence="1" key="1">
    <citation type="submission" date="2021-02" db="EMBL/GenBank/DDBJ databases">
        <title>First Annotated Genome of the Yellow-green Alga Tribonema minus.</title>
        <authorList>
            <person name="Mahan K.M."/>
        </authorList>
    </citation>
    <scope>NUCLEOTIDE SEQUENCE</scope>
    <source>
        <strain evidence="1">UTEX B ZZ1240</strain>
    </source>
</reference>
<dbReference type="AlphaFoldDB" id="A0A836C9W5"/>
<dbReference type="Proteomes" id="UP000664859">
    <property type="component" value="Unassembled WGS sequence"/>
</dbReference>
<comment type="caution">
    <text evidence="1">The sequence shown here is derived from an EMBL/GenBank/DDBJ whole genome shotgun (WGS) entry which is preliminary data.</text>
</comment>
<evidence type="ECO:0000313" key="1">
    <source>
        <dbReference type="EMBL" id="KAG5176696.1"/>
    </source>
</evidence>
<keyword evidence="2" id="KW-1185">Reference proteome</keyword>
<gene>
    <name evidence="1" type="ORF">JKP88DRAFT_249338</name>
</gene>
<name>A0A836C9W5_9STRA</name>
<organism evidence="1 2">
    <name type="scientific">Tribonema minus</name>
    <dbReference type="NCBI Taxonomy" id="303371"/>
    <lineage>
        <taxon>Eukaryota</taxon>
        <taxon>Sar</taxon>
        <taxon>Stramenopiles</taxon>
        <taxon>Ochrophyta</taxon>
        <taxon>PX clade</taxon>
        <taxon>Xanthophyceae</taxon>
        <taxon>Tribonematales</taxon>
        <taxon>Tribonemataceae</taxon>
        <taxon>Tribonema</taxon>
    </lineage>
</organism>